<proteinExistence type="predicted"/>
<dbReference type="InterPro" id="IPR026444">
    <property type="entry name" value="Secre_tail"/>
</dbReference>
<dbReference type="Proteomes" id="UP000580839">
    <property type="component" value="Unassembled WGS sequence"/>
</dbReference>
<sequence length="634" mass="66638">MCAPPCRPGGPLLAADGQGGVFICWEDSRNNTDSNVYAQHLTSEGSIAPGWPADGISVVAEIRSQTPLAIEPDGLGGVYIAWYDDRQLVLPGGGTSRDIYVQHLLADGSIAPGWAVNGLAASRAPDEQARATLATDGVGGVYVLWVDWRNRLAPNTADPYAQHFRYDGTLAPGWPADGLSLTSAPGGQGTLFFRCALPDGEGGLIAPFGDGNSGNPNGDMFATRVRPDGTFAPGWSHGGQAVLENRAGRSVAIDGAGGFLTLGVTIRDFFDREIYVRRFLFDGTAAAGWPPGGVAMFPVALGTGRSFVEGDGSGGALVAWDGSQPGRPYGVFATKRLGDGTLAPGWTTDGTLLSEPGARANQFAAGLAGDGAGGAYVLWEYSAWDFFDNPAFIQHVTASGSLAAGWPEFGRRVSTNPNGHQEPIMVSDGMGGAIVVWHGLAGYFAQRIYADSPTAALLALAQAEASAERVRLVWQGVGAGALDAMVERHTAASAWEAIGRAVREHADALSYEDRAMMPGTRHAYRLRYADAHGEQVTEPAWVSVPARLELSLEGFRPNPSPATPMVAFTLAAAEAARLEVFDVAGRRVMVREVGGLGPGRHALRLDDARLSAGVYVVRLVTTSRTLLTRGVVAR</sequence>
<protein>
    <submittedName>
        <fullName evidence="1">T9SS type A sorting domain-containing protein</fullName>
    </submittedName>
</protein>
<dbReference type="NCBIfam" id="TIGR04183">
    <property type="entry name" value="Por_Secre_tail"/>
    <property type="match status" value="1"/>
</dbReference>
<evidence type="ECO:0000313" key="2">
    <source>
        <dbReference type="Proteomes" id="UP000580839"/>
    </source>
</evidence>
<gene>
    <name evidence="1" type="ORF">HOP12_09380</name>
</gene>
<accession>A0A849SNF1</accession>
<reference evidence="1 2" key="1">
    <citation type="submission" date="2020-04" db="EMBL/GenBank/DDBJ databases">
        <title>Metagenomic profiling of ammonia- and methane-oxidizing microorganisms in a Dutch drinking water treatment plant.</title>
        <authorList>
            <person name="Poghosyan L."/>
            <person name="Leucker S."/>
        </authorList>
    </citation>
    <scope>NUCLEOTIDE SEQUENCE [LARGE SCALE GENOMIC DNA]</scope>
    <source>
        <strain evidence="1">S-RSF-IL-03</strain>
    </source>
</reference>
<dbReference type="AlphaFoldDB" id="A0A849SNF1"/>
<comment type="caution">
    <text evidence="1">The sequence shown here is derived from an EMBL/GenBank/DDBJ whole genome shotgun (WGS) entry which is preliminary data.</text>
</comment>
<dbReference type="EMBL" id="JABFRW010000114">
    <property type="protein sequence ID" value="NOT34367.1"/>
    <property type="molecule type" value="Genomic_DNA"/>
</dbReference>
<organism evidence="1 2">
    <name type="scientific">Eiseniibacteriota bacterium</name>
    <dbReference type="NCBI Taxonomy" id="2212470"/>
    <lineage>
        <taxon>Bacteria</taxon>
        <taxon>Candidatus Eiseniibacteriota</taxon>
    </lineage>
</organism>
<evidence type="ECO:0000313" key="1">
    <source>
        <dbReference type="EMBL" id="NOT34367.1"/>
    </source>
</evidence>
<name>A0A849SNF1_UNCEI</name>